<dbReference type="OrthoDB" id="7812516at2"/>
<dbReference type="InterPro" id="IPR003115">
    <property type="entry name" value="ParB_N"/>
</dbReference>
<dbReference type="EMBL" id="FPAW01000010">
    <property type="protein sequence ID" value="SFT86142.1"/>
    <property type="molecule type" value="Genomic_DNA"/>
</dbReference>
<dbReference type="InterPro" id="IPR036086">
    <property type="entry name" value="ParB/Sulfiredoxin_sf"/>
</dbReference>
<evidence type="ECO:0000256" key="1">
    <source>
        <dbReference type="SAM" id="MobiDB-lite"/>
    </source>
</evidence>
<evidence type="ECO:0000259" key="2">
    <source>
        <dbReference type="SMART" id="SM00470"/>
    </source>
</evidence>
<feature type="region of interest" description="Disordered" evidence="1">
    <location>
        <begin position="304"/>
        <end position="334"/>
    </location>
</feature>
<name>A0A1I7BG73_9RHOB</name>
<protein>
    <submittedName>
        <fullName evidence="3">Chromosome partitioning protein, ParB family</fullName>
    </submittedName>
</protein>
<dbReference type="eggNOG" id="COG1475">
    <property type="taxonomic scope" value="Bacteria"/>
</dbReference>
<organism evidence="3 4">
    <name type="scientific">Sedimentitalea nanhaiensis</name>
    <dbReference type="NCBI Taxonomy" id="999627"/>
    <lineage>
        <taxon>Bacteria</taxon>
        <taxon>Pseudomonadati</taxon>
        <taxon>Pseudomonadota</taxon>
        <taxon>Alphaproteobacteria</taxon>
        <taxon>Rhodobacterales</taxon>
        <taxon>Paracoccaceae</taxon>
        <taxon>Sedimentitalea</taxon>
    </lineage>
</organism>
<evidence type="ECO:0000313" key="4">
    <source>
        <dbReference type="Proteomes" id="UP000182466"/>
    </source>
</evidence>
<keyword evidence="4" id="KW-1185">Reference proteome</keyword>
<dbReference type="STRING" id="999627.SAMN05216236_11024"/>
<sequence length="380" mass="41223">MAKRRKLEAPSTEDLSRIEDEFRRETSVVGASPAAMTAGRAVAPIAQIAADSAAHAQTADPARRAEQARNAADADRLRHAQAQGLLIAELPLEQIDGDAMIRDRTVLDEDQMVELRQSIAASGLRLPIEVVALDPPRDDGARYALVSGYRRLMAVRGLRDLTENPKYDTIRAIIRPGKGADAAFVSMVEENEVRSELSQFERGRIAVISAQQGAFVNVEDAVNRLFATASKAKRSKVRSFALIFEELGDMLAFPESLSEKRGLQLAQALRGGGESTLREALASADPQSPEAEWAAIEQAIAAAEPAARDARRGGRPKSAPRAGQGASGWQNAETLRTSGGITIRKMRDDKGFLLRFEGAGMDQDLMDSLMAEIRDLLERP</sequence>
<proteinExistence type="predicted"/>
<dbReference type="Pfam" id="PF02195">
    <property type="entry name" value="ParB_N"/>
    <property type="match status" value="1"/>
</dbReference>
<dbReference type="Proteomes" id="UP000182466">
    <property type="component" value="Unassembled WGS sequence"/>
</dbReference>
<reference evidence="3 4" key="1">
    <citation type="submission" date="2016-10" db="EMBL/GenBank/DDBJ databases">
        <authorList>
            <person name="de Groot N.N."/>
        </authorList>
    </citation>
    <scope>NUCLEOTIDE SEQUENCE [LARGE SCALE GENOMIC DNA]</scope>
    <source>
        <strain evidence="3 4">CGMCC 1.10959</strain>
    </source>
</reference>
<accession>A0A1I7BG73</accession>
<feature type="domain" description="ParB-like N-terminal" evidence="2">
    <location>
        <begin position="88"/>
        <end position="191"/>
    </location>
</feature>
<dbReference type="AlphaFoldDB" id="A0A1I7BG73"/>
<gene>
    <name evidence="3" type="ORF">SAMN05216236_11024</name>
</gene>
<dbReference type="RefSeq" id="WP_027264189.1">
    <property type="nucleotide sequence ID" value="NZ_FPAW01000010.1"/>
</dbReference>
<dbReference type="Gene3D" id="3.90.1530.30">
    <property type="match status" value="1"/>
</dbReference>
<evidence type="ECO:0000313" key="3">
    <source>
        <dbReference type="EMBL" id="SFT86142.1"/>
    </source>
</evidence>
<dbReference type="SUPFAM" id="SSF110849">
    <property type="entry name" value="ParB/Sulfiredoxin"/>
    <property type="match status" value="1"/>
</dbReference>
<dbReference type="SMART" id="SM00470">
    <property type="entry name" value="ParB"/>
    <property type="match status" value="1"/>
</dbReference>